<dbReference type="EMBL" id="WNXC01000001">
    <property type="protein sequence ID" value="MBB2148485.1"/>
    <property type="molecule type" value="Genomic_DNA"/>
</dbReference>
<dbReference type="Gene3D" id="3.40.30.10">
    <property type="entry name" value="Glutaredoxin"/>
    <property type="match status" value="1"/>
</dbReference>
<dbReference type="InterPro" id="IPR013766">
    <property type="entry name" value="Thioredoxin_domain"/>
</dbReference>
<evidence type="ECO:0000256" key="1">
    <source>
        <dbReference type="ARBA" id="ARBA00004196"/>
    </source>
</evidence>
<keyword evidence="4" id="KW-0676">Redox-active center</keyword>
<evidence type="ECO:0000256" key="4">
    <source>
        <dbReference type="ARBA" id="ARBA00023284"/>
    </source>
</evidence>
<dbReference type="Pfam" id="PF08534">
    <property type="entry name" value="Redoxin"/>
    <property type="match status" value="1"/>
</dbReference>
<evidence type="ECO:0000256" key="2">
    <source>
        <dbReference type="ARBA" id="ARBA00022748"/>
    </source>
</evidence>
<sequence length="482" mass="55251">MKKRLFICIVSLILAFASKGQGQSKIYDSMQISGYIPDSCLVLLKGNRIIRVSYYDDFDRFSYGKARVFEGPLIGNKFSITITGVSSLGWFRFNGFPTDGWLYPFLVEAGDSLYLKVKSQKEMRFSGKGAEKANYQLMVYNFYNKQRFESINDIENISSQRAWKIESLSYCLDSLDKIRRYLDNNISNVLKSNAINYVKYISLQGICSQMKHRDRDYVNALRIEVTSEFRKQISTLPVIDTLVINNVSMYIQYLYYLTKYNSELLNYDGKPLFGVVYRSIFNNFKGLLRDRLILYHFNAMSNDPLNFNFLSDAITRVGDNKSRDILEQIANAKLRGVKAFDFSLESLDGKVLTLSDFKGKVLVVDSWFNGCPGCLKLAKDMKPIQEYFKGNKNVIFLGLNVDKDRKRFEEGVKSGLYGTKESINVYTNGLGIAHPIVAHYKYVAFPNLLLINKRGLIISTLPPWPNNQVGEKDLISLIEKNL</sequence>
<organism evidence="6 7">
    <name type="scientific">Pedobacter gandavensis</name>
    <dbReference type="NCBI Taxonomy" id="2679963"/>
    <lineage>
        <taxon>Bacteria</taxon>
        <taxon>Pseudomonadati</taxon>
        <taxon>Bacteroidota</taxon>
        <taxon>Sphingobacteriia</taxon>
        <taxon>Sphingobacteriales</taxon>
        <taxon>Sphingobacteriaceae</taxon>
        <taxon>Pedobacter</taxon>
    </lineage>
</organism>
<proteinExistence type="predicted"/>
<dbReference type="CDD" id="cd02966">
    <property type="entry name" value="TlpA_like_family"/>
    <property type="match status" value="1"/>
</dbReference>
<evidence type="ECO:0000313" key="6">
    <source>
        <dbReference type="EMBL" id="MBB2148485.1"/>
    </source>
</evidence>
<evidence type="ECO:0000313" key="7">
    <source>
        <dbReference type="Proteomes" id="UP000636110"/>
    </source>
</evidence>
<accession>A0ABR6ET91</accession>
<protein>
    <submittedName>
        <fullName evidence="6">Redoxin domain-containing protein</fullName>
    </submittedName>
</protein>
<gene>
    <name evidence="6" type="ORF">GM920_06125</name>
</gene>
<dbReference type="InterPro" id="IPR050553">
    <property type="entry name" value="Thioredoxin_ResA/DsbE_sf"/>
</dbReference>
<comment type="subcellular location">
    <subcellularLocation>
        <location evidence="1">Cell envelope</location>
    </subcellularLocation>
</comment>
<reference evidence="6 7" key="1">
    <citation type="submission" date="2019-11" db="EMBL/GenBank/DDBJ databases">
        <title>Description of Pedobacter sp. LMG 31462T.</title>
        <authorList>
            <person name="Carlier A."/>
            <person name="Qi S."/>
            <person name="Vandamme P."/>
        </authorList>
    </citation>
    <scope>NUCLEOTIDE SEQUENCE [LARGE SCALE GENOMIC DNA]</scope>
    <source>
        <strain evidence="6 7">LMG 31462</strain>
    </source>
</reference>
<evidence type="ECO:0000256" key="3">
    <source>
        <dbReference type="ARBA" id="ARBA00023157"/>
    </source>
</evidence>
<dbReference type="Proteomes" id="UP000636110">
    <property type="component" value="Unassembled WGS sequence"/>
</dbReference>
<dbReference type="RefSeq" id="WP_182954487.1">
    <property type="nucleotide sequence ID" value="NZ_WNXC01000001.1"/>
</dbReference>
<keyword evidence="2" id="KW-0201">Cytochrome c-type biogenesis</keyword>
<keyword evidence="3" id="KW-1015">Disulfide bond</keyword>
<dbReference type="InterPro" id="IPR013740">
    <property type="entry name" value="Redoxin"/>
</dbReference>
<keyword evidence="7" id="KW-1185">Reference proteome</keyword>
<name>A0ABR6ET91_9SPHI</name>
<comment type="caution">
    <text evidence="6">The sequence shown here is derived from an EMBL/GenBank/DDBJ whole genome shotgun (WGS) entry which is preliminary data.</text>
</comment>
<evidence type="ECO:0000259" key="5">
    <source>
        <dbReference type="PROSITE" id="PS51352"/>
    </source>
</evidence>
<feature type="domain" description="Thioredoxin" evidence="5">
    <location>
        <begin position="333"/>
        <end position="482"/>
    </location>
</feature>
<dbReference type="PANTHER" id="PTHR42852:SF6">
    <property type="entry name" value="THIOL:DISULFIDE INTERCHANGE PROTEIN DSBE"/>
    <property type="match status" value="1"/>
</dbReference>
<dbReference type="PANTHER" id="PTHR42852">
    <property type="entry name" value="THIOL:DISULFIDE INTERCHANGE PROTEIN DSBE"/>
    <property type="match status" value="1"/>
</dbReference>
<dbReference type="InterPro" id="IPR036249">
    <property type="entry name" value="Thioredoxin-like_sf"/>
</dbReference>
<dbReference type="PROSITE" id="PS51352">
    <property type="entry name" value="THIOREDOXIN_2"/>
    <property type="match status" value="1"/>
</dbReference>
<dbReference type="SUPFAM" id="SSF52833">
    <property type="entry name" value="Thioredoxin-like"/>
    <property type="match status" value="1"/>
</dbReference>